<proteinExistence type="predicted"/>
<feature type="transmembrane region" description="Helical" evidence="7">
    <location>
        <begin position="316"/>
        <end position="341"/>
    </location>
</feature>
<comment type="subcellular location">
    <subcellularLocation>
        <location evidence="1">Cell membrane</location>
        <topology evidence="1">Multi-pass membrane protein</topology>
    </subcellularLocation>
</comment>
<keyword evidence="4 7" id="KW-0812">Transmembrane</keyword>
<evidence type="ECO:0000256" key="7">
    <source>
        <dbReference type="SAM" id="Phobius"/>
    </source>
</evidence>
<feature type="transmembrane region" description="Helical" evidence="7">
    <location>
        <begin position="284"/>
        <end position="304"/>
    </location>
</feature>
<evidence type="ECO:0000256" key="3">
    <source>
        <dbReference type="ARBA" id="ARBA00022475"/>
    </source>
</evidence>
<dbReference type="GO" id="GO:0005886">
    <property type="term" value="C:plasma membrane"/>
    <property type="evidence" value="ECO:0007669"/>
    <property type="project" value="UniProtKB-SubCell"/>
</dbReference>
<dbReference type="InterPro" id="IPR048279">
    <property type="entry name" value="MdtK-like"/>
</dbReference>
<organism evidence="8 9">
    <name type="scientific">Clostridium perfringens</name>
    <dbReference type="NCBI Taxonomy" id="1502"/>
    <lineage>
        <taxon>Bacteria</taxon>
        <taxon>Bacillati</taxon>
        <taxon>Bacillota</taxon>
        <taxon>Clostridia</taxon>
        <taxon>Eubacteriales</taxon>
        <taxon>Clostridiaceae</taxon>
        <taxon>Clostridium</taxon>
    </lineage>
</organism>
<evidence type="ECO:0000256" key="4">
    <source>
        <dbReference type="ARBA" id="ARBA00022692"/>
    </source>
</evidence>
<dbReference type="GO" id="GO:0015297">
    <property type="term" value="F:antiporter activity"/>
    <property type="evidence" value="ECO:0007669"/>
    <property type="project" value="InterPro"/>
</dbReference>
<protein>
    <submittedName>
        <fullName evidence="8">MATE efflux family protein</fullName>
    </submittedName>
</protein>
<feature type="transmembrane region" description="Helical" evidence="7">
    <location>
        <begin position="195"/>
        <end position="218"/>
    </location>
</feature>
<evidence type="ECO:0000256" key="1">
    <source>
        <dbReference type="ARBA" id="ARBA00004651"/>
    </source>
</evidence>
<feature type="transmembrane region" description="Helical" evidence="7">
    <location>
        <begin position="394"/>
        <end position="423"/>
    </location>
</feature>
<keyword evidence="2" id="KW-0813">Transport</keyword>
<keyword evidence="6 7" id="KW-0472">Membrane</keyword>
<dbReference type="PANTHER" id="PTHR42925:SF2">
    <property type="entry name" value="NA+ DRIVEN MULTIDRUG EFFLUX PUMP"/>
    <property type="match status" value="1"/>
</dbReference>
<dbReference type="CDD" id="cd13134">
    <property type="entry name" value="MATE_like_8"/>
    <property type="match status" value="1"/>
</dbReference>
<evidence type="ECO:0000313" key="9">
    <source>
        <dbReference type="Proteomes" id="UP000249986"/>
    </source>
</evidence>
<dbReference type="Proteomes" id="UP000249986">
    <property type="component" value="Unassembled WGS sequence"/>
</dbReference>
<keyword evidence="3" id="KW-1003">Cell membrane</keyword>
<dbReference type="PANTHER" id="PTHR42925">
    <property type="entry name" value="MULTIDRUG AND TOXIN EFFLUX PROTEIN MATE FAMILY"/>
    <property type="match status" value="1"/>
</dbReference>
<keyword evidence="5 7" id="KW-1133">Transmembrane helix</keyword>
<gene>
    <name evidence="8" type="primary">mdtK_1</name>
    <name evidence="8" type="ORF">NCTC10719_00440</name>
</gene>
<dbReference type="InterPro" id="IPR047135">
    <property type="entry name" value="YsiQ"/>
</dbReference>
<dbReference type="InterPro" id="IPR002528">
    <property type="entry name" value="MATE_fam"/>
</dbReference>
<evidence type="ECO:0000256" key="6">
    <source>
        <dbReference type="ARBA" id="ARBA00023136"/>
    </source>
</evidence>
<feature type="transmembrane region" description="Helical" evidence="7">
    <location>
        <begin position="131"/>
        <end position="151"/>
    </location>
</feature>
<dbReference type="EMBL" id="UAWG01000001">
    <property type="protein sequence ID" value="SQB57846.1"/>
    <property type="molecule type" value="Genomic_DNA"/>
</dbReference>
<sequence length="458" mass="50713">MIITRDKRFYRLLFSIALPIAVQNLITFMVSMVDTLMVGALGEIQLSAVSIANNLFFVLTILMFGLAGGSNIMISQYWGKGNVKTIHKILAIMYRVCLLITGIFIFIALFLPKYFMGIFTTDKAVIDFGASYLRIVCIGYLFYSITNCTIMMLRSVKTVSISIIVYTASLVVNSILNWILIFGNLGAPELGIRGAAIATVCARITEFSIVLVFMFIYERKIGLKLEHLLKLDKEILKDYVGLCTPVLCNELLWAIGASMISVIVGRMRTEVVAANSINGVAHQFVTVFIFGMSNATAVIIGNTIGEGKKEKAKEYAYSIGIFSVVMGCISGLMILLIKPFVVNFYNVSYSTKLIAMEIMTVTSGIIVFQSLASNFMMGVLRGGGDAKFVLINDLIFMWLVAIPGGFFVAFFLELPVALVFLVIKCDEILKSLTSVYRVISGKWVNDVTKDYEFEEVKC</sequence>
<feature type="transmembrane region" description="Helical" evidence="7">
    <location>
        <begin position="44"/>
        <end position="68"/>
    </location>
</feature>
<feature type="transmembrane region" description="Helical" evidence="7">
    <location>
        <begin position="12"/>
        <end position="32"/>
    </location>
</feature>
<evidence type="ECO:0000256" key="5">
    <source>
        <dbReference type="ARBA" id="ARBA00022989"/>
    </source>
</evidence>
<feature type="transmembrane region" description="Helical" evidence="7">
    <location>
        <begin position="89"/>
        <end position="111"/>
    </location>
</feature>
<dbReference type="RefSeq" id="WP_110060594.1">
    <property type="nucleotide sequence ID" value="NZ_PJSU01000127.1"/>
</dbReference>
<dbReference type="AlphaFoldDB" id="A0A2X2Y090"/>
<name>A0A2X2Y090_CLOPF</name>
<evidence type="ECO:0000256" key="2">
    <source>
        <dbReference type="ARBA" id="ARBA00022448"/>
    </source>
</evidence>
<dbReference type="Pfam" id="PF01554">
    <property type="entry name" value="MatE"/>
    <property type="match status" value="2"/>
</dbReference>
<accession>A0A2X2Y090</accession>
<feature type="transmembrane region" description="Helical" evidence="7">
    <location>
        <begin position="163"/>
        <end position="183"/>
    </location>
</feature>
<reference evidence="8 9" key="1">
    <citation type="submission" date="2018-06" db="EMBL/GenBank/DDBJ databases">
        <authorList>
            <consortium name="Pathogen Informatics"/>
            <person name="Doyle S."/>
        </authorList>
    </citation>
    <scope>NUCLEOTIDE SEQUENCE [LARGE SCALE GENOMIC DNA]</scope>
    <source>
        <strain evidence="8 9">NCTC10719</strain>
    </source>
</reference>
<dbReference type="GO" id="GO:0042910">
    <property type="term" value="F:xenobiotic transmembrane transporter activity"/>
    <property type="evidence" value="ECO:0007669"/>
    <property type="project" value="InterPro"/>
</dbReference>
<dbReference type="NCBIfam" id="TIGR00797">
    <property type="entry name" value="matE"/>
    <property type="match status" value="1"/>
</dbReference>
<feature type="transmembrane region" description="Helical" evidence="7">
    <location>
        <begin position="239"/>
        <end position="264"/>
    </location>
</feature>
<dbReference type="PIRSF" id="PIRSF006603">
    <property type="entry name" value="DinF"/>
    <property type="match status" value="1"/>
</dbReference>
<evidence type="ECO:0000313" key="8">
    <source>
        <dbReference type="EMBL" id="SQB57846.1"/>
    </source>
</evidence>
<feature type="transmembrane region" description="Helical" evidence="7">
    <location>
        <begin position="353"/>
        <end position="373"/>
    </location>
</feature>